<dbReference type="Pfam" id="PF13088">
    <property type="entry name" value="BNR_2"/>
    <property type="match status" value="1"/>
</dbReference>
<feature type="chain" id="PRO_5002105399" evidence="1">
    <location>
        <begin position="20"/>
        <end position="409"/>
    </location>
</feature>
<evidence type="ECO:0000259" key="2">
    <source>
        <dbReference type="Pfam" id="PF13088"/>
    </source>
</evidence>
<dbReference type="GO" id="GO:0009313">
    <property type="term" value="P:oligosaccharide catabolic process"/>
    <property type="evidence" value="ECO:0007669"/>
    <property type="project" value="TreeGrafter"/>
</dbReference>
<reference evidence="3 4" key="1">
    <citation type="journal article" date="2014" name="Proc. Natl. Acad. Sci. U.S.A.">
        <title>Trajectory and genomic determinants of fungal-pathogen speciation and host adaptation.</title>
        <authorList>
            <person name="Hu X."/>
            <person name="Xiao G."/>
            <person name="Zheng P."/>
            <person name="Shang Y."/>
            <person name="Su Y."/>
            <person name="Zhang X."/>
            <person name="Liu X."/>
            <person name="Zhan S."/>
            <person name="St Leger R.J."/>
            <person name="Wang C."/>
        </authorList>
    </citation>
    <scope>NUCLEOTIDE SEQUENCE [LARGE SCALE GENOMIC DNA]</scope>
    <source>
        <strain evidence="3 4">ARSEF 977</strain>
    </source>
</reference>
<feature type="signal peptide" evidence="1">
    <location>
        <begin position="1"/>
        <end position="19"/>
    </location>
</feature>
<dbReference type="EMBL" id="AZNH01000010">
    <property type="protein sequence ID" value="KID88987.1"/>
    <property type="molecule type" value="Genomic_DNA"/>
</dbReference>
<gene>
    <name evidence="3" type="ORF">MGU_04330</name>
</gene>
<dbReference type="InterPro" id="IPR036278">
    <property type="entry name" value="Sialidase_sf"/>
</dbReference>
<proteinExistence type="predicted"/>
<dbReference type="PANTHER" id="PTHR10628">
    <property type="entry name" value="SIALIDASE"/>
    <property type="match status" value="1"/>
</dbReference>
<keyword evidence="4" id="KW-1185">Reference proteome</keyword>
<keyword evidence="1" id="KW-0732">Signal</keyword>
<dbReference type="GO" id="GO:0006689">
    <property type="term" value="P:ganglioside catabolic process"/>
    <property type="evidence" value="ECO:0007669"/>
    <property type="project" value="TreeGrafter"/>
</dbReference>
<dbReference type="PANTHER" id="PTHR10628:SF30">
    <property type="entry name" value="EXO-ALPHA-SIALIDASE"/>
    <property type="match status" value="1"/>
</dbReference>
<dbReference type="GO" id="GO:0005737">
    <property type="term" value="C:cytoplasm"/>
    <property type="evidence" value="ECO:0007669"/>
    <property type="project" value="TreeGrafter"/>
</dbReference>
<protein>
    <submittedName>
        <fullName evidence="3">Extracellular sialidase/neuraminidase</fullName>
    </submittedName>
</protein>
<dbReference type="OrthoDB" id="2739686at2759"/>
<accession>A0A0B4HA72</accession>
<name>A0A0B4HA72_METGA</name>
<evidence type="ECO:0000313" key="4">
    <source>
        <dbReference type="Proteomes" id="UP000031192"/>
    </source>
</evidence>
<evidence type="ECO:0000313" key="3">
    <source>
        <dbReference type="EMBL" id="KID88987.1"/>
    </source>
</evidence>
<dbReference type="HOGENOM" id="CLU_024620_1_0_1"/>
<comment type="caution">
    <text evidence="3">The sequence shown here is derived from an EMBL/GenBank/DDBJ whole genome shotgun (WGS) entry which is preliminary data.</text>
</comment>
<organism evidence="3 4">
    <name type="scientific">Metarhizium guizhouense (strain ARSEF 977)</name>
    <dbReference type="NCBI Taxonomy" id="1276136"/>
    <lineage>
        <taxon>Eukaryota</taxon>
        <taxon>Fungi</taxon>
        <taxon>Dikarya</taxon>
        <taxon>Ascomycota</taxon>
        <taxon>Pezizomycotina</taxon>
        <taxon>Sordariomycetes</taxon>
        <taxon>Hypocreomycetidae</taxon>
        <taxon>Hypocreales</taxon>
        <taxon>Clavicipitaceae</taxon>
        <taxon>Metarhizium</taxon>
    </lineage>
</organism>
<dbReference type="SUPFAM" id="SSF50939">
    <property type="entry name" value="Sialidases"/>
    <property type="match status" value="1"/>
</dbReference>
<feature type="domain" description="Sialidase" evidence="2">
    <location>
        <begin position="72"/>
        <end position="372"/>
    </location>
</feature>
<dbReference type="InterPro" id="IPR026856">
    <property type="entry name" value="Sialidase_fam"/>
</dbReference>
<sequence>MRASVLLALLTTTAGVALAAPAVKDVAKDVPQTHKEFVLFHSSNMKGADKLPYGVRFHSFRVPALVTTSTGRVLAFAEGRRHDNRDVDDVKVVMKRTKEVTSHGADPKDWESLQVVTKDDGVWTNPTPVVDGHTIYLFLNWHNAKFSHEGDDKLHNGKKTNKIDGKWKSRRHLYLTQSTDDGQTWSDPKEMTKQLTPKGLAWDTVGPGNGIVLTTGEVVVPAMGRNIIGQGTPGQRTWTFKKLKGAGDEGTIVQTPDGKLYRNDRAGKDEEYRKIGRGTLDKFGKFALDKGLPDPDCAGATLLYAADGKGPARVVFLNSADKNTRRAMRVRVSYDKDAKGYTHGRKLADAPVVGAGNEGGYASLTRTADGEVGALVETNFDQTGGGSKDDHYAIIWRKFNLSWVLHGSK</sequence>
<dbReference type="GO" id="GO:0004308">
    <property type="term" value="F:exo-alpha-sialidase activity"/>
    <property type="evidence" value="ECO:0007669"/>
    <property type="project" value="InterPro"/>
</dbReference>
<dbReference type="InterPro" id="IPR011040">
    <property type="entry name" value="Sialidase"/>
</dbReference>
<dbReference type="AlphaFoldDB" id="A0A0B4HA72"/>
<dbReference type="Proteomes" id="UP000031192">
    <property type="component" value="Unassembled WGS sequence"/>
</dbReference>
<dbReference type="GO" id="GO:0016020">
    <property type="term" value="C:membrane"/>
    <property type="evidence" value="ECO:0007669"/>
    <property type="project" value="TreeGrafter"/>
</dbReference>
<evidence type="ECO:0000256" key="1">
    <source>
        <dbReference type="SAM" id="SignalP"/>
    </source>
</evidence>
<dbReference type="Gene3D" id="2.120.10.10">
    <property type="match status" value="1"/>
</dbReference>